<dbReference type="EMBL" id="AAZO01007430">
    <property type="status" value="NOT_ANNOTATED_CDS"/>
    <property type="molecule type" value="Genomic_DNA"/>
</dbReference>
<reference evidence="5" key="3">
    <citation type="submission" date="2020-05" db="UniProtKB">
        <authorList>
            <consortium name="EnsemblMetazoa"/>
        </authorList>
    </citation>
    <scope>IDENTIFICATION</scope>
    <source>
        <strain evidence="5">USDA</strain>
    </source>
</reference>
<dbReference type="AlphaFoldDB" id="E0W3P4"/>
<evidence type="ECO:0000313" key="4">
    <source>
        <dbReference type="EMBL" id="EEB20250.1"/>
    </source>
</evidence>
<feature type="chain" id="PRO_5014570307" evidence="3">
    <location>
        <begin position="27"/>
        <end position="469"/>
    </location>
</feature>
<evidence type="ECO:0000256" key="3">
    <source>
        <dbReference type="SAM" id="SignalP"/>
    </source>
</evidence>
<reference evidence="4" key="1">
    <citation type="submission" date="2007-04" db="EMBL/GenBank/DDBJ databases">
        <title>Annotation of Pediculus humanus corporis strain USDA.</title>
        <authorList>
            <person name="Kirkness E."/>
            <person name="Hannick L."/>
            <person name="Hass B."/>
            <person name="Bruggner R."/>
            <person name="Lawson D."/>
            <person name="Bidwell S."/>
            <person name="Joardar V."/>
            <person name="Caler E."/>
            <person name="Walenz B."/>
            <person name="Inman J."/>
            <person name="Schobel S."/>
            <person name="Galinsky K."/>
            <person name="Amedeo P."/>
            <person name="Strausberg R."/>
        </authorList>
    </citation>
    <scope>NUCLEOTIDE SEQUENCE</scope>
    <source>
        <strain evidence="4">USDA</strain>
    </source>
</reference>
<keyword evidence="2" id="KW-0472">Membrane</keyword>
<organism>
    <name type="scientific">Pediculus humanus subsp. corporis</name>
    <name type="common">Body louse</name>
    <dbReference type="NCBI Taxonomy" id="121224"/>
    <lineage>
        <taxon>Eukaryota</taxon>
        <taxon>Metazoa</taxon>
        <taxon>Ecdysozoa</taxon>
        <taxon>Arthropoda</taxon>
        <taxon>Hexapoda</taxon>
        <taxon>Insecta</taxon>
        <taxon>Pterygota</taxon>
        <taxon>Neoptera</taxon>
        <taxon>Paraneoptera</taxon>
        <taxon>Psocodea</taxon>
        <taxon>Troctomorpha</taxon>
        <taxon>Phthiraptera</taxon>
        <taxon>Anoplura</taxon>
        <taxon>Pediculidae</taxon>
        <taxon>Pediculus</taxon>
    </lineage>
</organism>
<feature type="region of interest" description="Disordered" evidence="1">
    <location>
        <begin position="150"/>
        <end position="173"/>
    </location>
</feature>
<dbReference type="CTD" id="8237129"/>
<reference evidence="4" key="2">
    <citation type="submission" date="2007-04" db="EMBL/GenBank/DDBJ databases">
        <title>The genome of the human body louse.</title>
        <authorList>
            <consortium name="The Human Body Louse Genome Consortium"/>
            <person name="Kirkness E."/>
            <person name="Walenz B."/>
            <person name="Hass B."/>
            <person name="Bruggner R."/>
            <person name="Strausberg R."/>
        </authorList>
    </citation>
    <scope>NUCLEOTIDE SEQUENCE</scope>
    <source>
        <strain evidence="4">USDA</strain>
    </source>
</reference>
<dbReference type="EMBL" id="DS235882">
    <property type="protein sequence ID" value="EEB20250.1"/>
    <property type="molecule type" value="Genomic_DNA"/>
</dbReference>
<dbReference type="Proteomes" id="UP000009046">
    <property type="component" value="Unassembled WGS sequence"/>
</dbReference>
<sequence length="469" mass="55274">MKFIIIFFYVKLFILLSFSSLSSSNADKIRDVVPVLLWTSKGYDDRIRLNRNKIITRDLFESHLMKIMSMKIDIEPRPLVLVFLEQFLNPEDFESKTVNGRVDYLKNVESPYRVIANLTKWNRLNHKSDLDLLSSSSESIGTNILFEFENDNENDDEDEDEDDDDDDDGGRAKSLMKHDKIMEKIFLQLLKKRKNKKNVAKEWICIYTGKYSLDIRSEEKPSPWHVEKLYKRKKFTYNQPTSSSSFTPFRILSLYQDEYTRFTFLLRNKIQLFLPVFRKGGGGNGGGGGGGGETLVDLGKEIGVSEKRSGNEINFIIRFTNYTLNFYLNKTSHSDWRIEKIKLINENGDYLFLTEKSQDIRNYCDSRRIEFKCFHSHHEFNNNNNNNNNSNDYTVKIIISKYKFTRRPPLNEDQCDVPYNFFIIFFIILFFIIFIFTVWNWFVNDYKIQSKINSVKISSEKLYLTETVS</sequence>
<keyword evidence="2" id="KW-1133">Transmembrane helix</keyword>
<evidence type="ECO:0000313" key="6">
    <source>
        <dbReference type="Proteomes" id="UP000009046"/>
    </source>
</evidence>
<protein>
    <submittedName>
        <fullName evidence="4 5">Uncharacterized protein</fullName>
    </submittedName>
</protein>
<evidence type="ECO:0000313" key="5">
    <source>
        <dbReference type="EnsemblMetazoa" id="PHUM607840-PA"/>
    </source>
</evidence>
<evidence type="ECO:0000256" key="1">
    <source>
        <dbReference type="SAM" id="MobiDB-lite"/>
    </source>
</evidence>
<keyword evidence="6" id="KW-1185">Reference proteome</keyword>
<dbReference type="KEGG" id="phu:Phum_PHUM607840"/>
<dbReference type="InParanoid" id="E0W3P4"/>
<dbReference type="EnsemblMetazoa" id="PHUM607840-RA">
    <property type="protein sequence ID" value="PHUM607840-PA"/>
    <property type="gene ID" value="PHUM607840"/>
</dbReference>
<name>E0W3P4_PEDHC</name>
<keyword evidence="2" id="KW-0812">Transmembrane</keyword>
<dbReference type="HOGENOM" id="CLU_583058_0_0_1"/>
<evidence type="ECO:0000256" key="2">
    <source>
        <dbReference type="SAM" id="Phobius"/>
    </source>
</evidence>
<feature type="compositionally biased region" description="Acidic residues" evidence="1">
    <location>
        <begin position="150"/>
        <end position="168"/>
    </location>
</feature>
<dbReference type="GeneID" id="8237129"/>
<feature type="signal peptide" evidence="3">
    <location>
        <begin position="1"/>
        <end position="26"/>
    </location>
</feature>
<accession>E0W3P4</accession>
<gene>
    <name evidence="5" type="primary">8237129</name>
    <name evidence="4" type="ORF">Phum_PHUM607840</name>
</gene>
<feature type="transmembrane region" description="Helical" evidence="2">
    <location>
        <begin position="419"/>
        <end position="442"/>
    </location>
</feature>
<proteinExistence type="predicted"/>
<dbReference type="VEuPathDB" id="VectorBase:PHUM607840"/>
<keyword evidence="3" id="KW-0732">Signal</keyword>
<dbReference type="RefSeq" id="XP_002432988.1">
    <property type="nucleotide sequence ID" value="XM_002432943.1"/>
</dbReference>